<reference evidence="1 2" key="1">
    <citation type="journal article" date="2016" name="Mol. Biol. Evol.">
        <title>Comparative Genomics of Early-Diverging Mushroom-Forming Fungi Provides Insights into the Origins of Lignocellulose Decay Capabilities.</title>
        <authorList>
            <person name="Nagy L.G."/>
            <person name="Riley R."/>
            <person name="Tritt A."/>
            <person name="Adam C."/>
            <person name="Daum C."/>
            <person name="Floudas D."/>
            <person name="Sun H."/>
            <person name="Yadav J.S."/>
            <person name="Pangilinan J."/>
            <person name="Larsson K.H."/>
            <person name="Matsuura K."/>
            <person name="Barry K."/>
            <person name="Labutti K."/>
            <person name="Kuo R."/>
            <person name="Ohm R.A."/>
            <person name="Bhattacharya S.S."/>
            <person name="Shirouzu T."/>
            <person name="Yoshinaga Y."/>
            <person name="Martin F.M."/>
            <person name="Grigoriev I.V."/>
            <person name="Hibbett D.S."/>
        </authorList>
    </citation>
    <scope>NUCLEOTIDE SEQUENCE [LARGE SCALE GENOMIC DNA]</scope>
    <source>
        <strain evidence="1 2">HHB10207 ss-3</strain>
    </source>
</reference>
<dbReference type="STRING" id="1314776.A0A166AJQ0"/>
<proteinExistence type="predicted"/>
<dbReference type="EMBL" id="KV428141">
    <property type="protein sequence ID" value="KZT35394.1"/>
    <property type="molecule type" value="Genomic_DNA"/>
</dbReference>
<evidence type="ECO:0000313" key="1">
    <source>
        <dbReference type="EMBL" id="KZT35394.1"/>
    </source>
</evidence>
<keyword evidence="2" id="KW-1185">Reference proteome</keyword>
<feature type="non-terminal residue" evidence="1">
    <location>
        <position position="1"/>
    </location>
</feature>
<evidence type="ECO:0000313" key="2">
    <source>
        <dbReference type="Proteomes" id="UP000076798"/>
    </source>
</evidence>
<protein>
    <submittedName>
        <fullName evidence="1">Uncharacterized protein</fullName>
    </submittedName>
</protein>
<organism evidence="1 2">
    <name type="scientific">Sistotremastrum suecicum HHB10207 ss-3</name>
    <dbReference type="NCBI Taxonomy" id="1314776"/>
    <lineage>
        <taxon>Eukaryota</taxon>
        <taxon>Fungi</taxon>
        <taxon>Dikarya</taxon>
        <taxon>Basidiomycota</taxon>
        <taxon>Agaricomycotina</taxon>
        <taxon>Agaricomycetes</taxon>
        <taxon>Sistotremastrales</taxon>
        <taxon>Sistotremastraceae</taxon>
        <taxon>Sistotremastrum</taxon>
    </lineage>
</organism>
<dbReference type="Proteomes" id="UP000076798">
    <property type="component" value="Unassembled WGS sequence"/>
</dbReference>
<sequence>IEKQTFASETVVETMLKEVEEAYASRFENGDFKKARDRLRVAYRIRSHHASTFRTGLFLGVALP</sequence>
<gene>
    <name evidence="1" type="ORF">SISSUDRAFT_974779</name>
</gene>
<dbReference type="AlphaFoldDB" id="A0A166AJQ0"/>
<dbReference type="OrthoDB" id="9970435at2759"/>
<accession>A0A166AJQ0</accession>
<feature type="non-terminal residue" evidence="1">
    <location>
        <position position="64"/>
    </location>
</feature>
<name>A0A166AJQ0_9AGAM</name>